<dbReference type="InterPro" id="IPR036397">
    <property type="entry name" value="RNaseH_sf"/>
</dbReference>
<reference evidence="13 14" key="1">
    <citation type="submission" date="2022-01" db="EMBL/GenBank/DDBJ databases">
        <title>A high-quality chromosome-level genome assembly of rohu carp, Labeo rohita.</title>
        <authorList>
            <person name="Arick M.A. II"/>
            <person name="Hsu C.-Y."/>
            <person name="Magbanua Z."/>
            <person name="Pechanova O."/>
            <person name="Grover C."/>
            <person name="Miller E."/>
            <person name="Thrash A."/>
            <person name="Ezzel L."/>
            <person name="Alam S."/>
            <person name="Benzie J."/>
            <person name="Hamilton M."/>
            <person name="Karsi A."/>
            <person name="Lawrence M.L."/>
            <person name="Peterson D.G."/>
        </authorList>
    </citation>
    <scope>NUCLEOTIDE SEQUENCE [LARGE SCALE GENOMIC DNA]</scope>
    <source>
        <strain evidence="14">BAU-BD-2019</strain>
        <tissue evidence="13">Blood</tissue>
    </source>
</reference>
<dbReference type="SUPFAM" id="SSF54001">
    <property type="entry name" value="Cysteine proteinases"/>
    <property type="match status" value="1"/>
</dbReference>
<comment type="similarity">
    <text evidence="1">Belongs to the peptidase C48 family.</text>
</comment>
<feature type="compositionally biased region" description="Low complexity" evidence="8">
    <location>
        <begin position="338"/>
        <end position="360"/>
    </location>
</feature>
<dbReference type="InterPro" id="IPR011011">
    <property type="entry name" value="Znf_FYVE_PHD"/>
</dbReference>
<keyword evidence="3" id="KW-0479">Metal-binding</keyword>
<feature type="chain" id="PRO_5046772032" evidence="9">
    <location>
        <begin position="20"/>
        <end position="665"/>
    </location>
</feature>
<dbReference type="InterPro" id="IPR003653">
    <property type="entry name" value="Peptidase_C48_C"/>
</dbReference>
<evidence type="ECO:0000259" key="11">
    <source>
        <dbReference type="PROSITE" id="PS50600"/>
    </source>
</evidence>
<dbReference type="Pfam" id="PF00665">
    <property type="entry name" value="rve"/>
    <property type="match status" value="1"/>
</dbReference>
<keyword evidence="6" id="KW-0862">Zinc</keyword>
<feature type="domain" description="Integrase catalytic" evidence="12">
    <location>
        <begin position="96"/>
        <end position="258"/>
    </location>
</feature>
<dbReference type="SUPFAM" id="SSF57903">
    <property type="entry name" value="FYVE/PHD zinc finger"/>
    <property type="match status" value="1"/>
</dbReference>
<evidence type="ECO:0000256" key="2">
    <source>
        <dbReference type="ARBA" id="ARBA00022670"/>
    </source>
</evidence>
<feature type="compositionally biased region" description="Basic and acidic residues" evidence="8">
    <location>
        <begin position="294"/>
        <end position="305"/>
    </location>
</feature>
<sequence>MIDIFVVFILSCLFSFDFANNNGVLIDDKLYHVSKKKKKKNVELRRKVVVGRKEANQIFVEFHASPYGAHCGTEKTKLAISSRFYWPGMGVDIDKWVTKPLELLGMDLVGKVTRTRKGNEYICVLVDYYTKWAEAYAIPNKSAAVVSRCIINFFYRFGAPKRILTDQGSEFVNQINSTVESVIAENTVSEAISLKEKMDHIVKENVGKKQERRHRVATQAPFSVGQKVLRKNIRTQQRKGGKLERSWLGPYEIVFLKEKSADLRDEKGHTYPKINTDHLKLFKEETPRVPHRLLLDEPQLKRPHQETSPSPVDIITKEEQPPPSPPSSPTAPKPSPCDSPKSSTSLSPLDLSAPLSSPVSHPTTLPTVIPADAKDAVHSYIKSAWAGNDSVVLLSKVGPHKLFYQDILQVGPGKELESEVINAYLMLKVRHHNLTSPEKAFHMDTFAITAMWNGKYQGLKVNPANYDVIVGIVNECHHWFLVAIYPSQKKTILLDPLGESDIKKKRCLETTSPPHPLQMDSTSCGVFALKFAEHILQNTNIDFSNAPQDVAQFRMEIASTLLEQSGTCVFFFFLNINVIGMPFDVHHFHKCLRFDLKVTHRSFVLYLIDDLSDLCHFCGEAETFDDSAEVLWISCDYCGRWFHMDCVNNPSTEKQYKCFSCNKSN</sequence>
<dbReference type="CDD" id="cd15489">
    <property type="entry name" value="PHD_SF"/>
    <property type="match status" value="1"/>
</dbReference>
<evidence type="ECO:0000256" key="1">
    <source>
        <dbReference type="ARBA" id="ARBA00005234"/>
    </source>
</evidence>
<dbReference type="PROSITE" id="PS50016">
    <property type="entry name" value="ZF_PHD_2"/>
    <property type="match status" value="1"/>
</dbReference>
<gene>
    <name evidence="13" type="ORF">H4Q32_029525</name>
</gene>
<dbReference type="Pfam" id="PF02902">
    <property type="entry name" value="Peptidase_C48"/>
    <property type="match status" value="1"/>
</dbReference>
<dbReference type="PROSITE" id="PS50600">
    <property type="entry name" value="ULP_PROTEASE"/>
    <property type="match status" value="1"/>
</dbReference>
<evidence type="ECO:0000256" key="9">
    <source>
        <dbReference type="SAM" id="SignalP"/>
    </source>
</evidence>
<evidence type="ECO:0000256" key="5">
    <source>
        <dbReference type="ARBA" id="ARBA00022801"/>
    </source>
</evidence>
<dbReference type="PANTHER" id="PTHR37984:SF15">
    <property type="entry name" value="INTEGRASE CATALYTIC DOMAIN-CONTAINING PROTEIN"/>
    <property type="match status" value="1"/>
</dbReference>
<evidence type="ECO:0000259" key="12">
    <source>
        <dbReference type="PROSITE" id="PS50994"/>
    </source>
</evidence>
<feature type="signal peptide" evidence="9">
    <location>
        <begin position="1"/>
        <end position="19"/>
    </location>
</feature>
<dbReference type="InterPro" id="IPR001965">
    <property type="entry name" value="Znf_PHD"/>
</dbReference>
<feature type="compositionally biased region" description="Pro residues" evidence="8">
    <location>
        <begin position="321"/>
        <end position="337"/>
    </location>
</feature>
<feature type="domain" description="Ubiquitin-like protease family profile" evidence="11">
    <location>
        <begin position="400"/>
        <end position="535"/>
    </location>
</feature>
<dbReference type="PROSITE" id="PS01359">
    <property type="entry name" value="ZF_PHD_1"/>
    <property type="match status" value="1"/>
</dbReference>
<dbReference type="InterPro" id="IPR001584">
    <property type="entry name" value="Integrase_cat-core"/>
</dbReference>
<dbReference type="InterPro" id="IPR019786">
    <property type="entry name" value="Zinc_finger_PHD-type_CS"/>
</dbReference>
<comment type="caution">
    <text evidence="13">The sequence shown here is derived from an EMBL/GenBank/DDBJ whole genome shotgun (WGS) entry which is preliminary data.</text>
</comment>
<dbReference type="PROSITE" id="PS50994">
    <property type="entry name" value="INTEGRASE"/>
    <property type="match status" value="1"/>
</dbReference>
<dbReference type="Gene3D" id="3.30.40.10">
    <property type="entry name" value="Zinc/RING finger domain, C3HC4 (zinc finger)"/>
    <property type="match status" value="1"/>
</dbReference>
<keyword evidence="9" id="KW-0732">Signal</keyword>
<evidence type="ECO:0000256" key="3">
    <source>
        <dbReference type="ARBA" id="ARBA00022723"/>
    </source>
</evidence>
<dbReference type="SMART" id="SM00249">
    <property type="entry name" value="PHD"/>
    <property type="match status" value="1"/>
</dbReference>
<keyword evidence="5" id="KW-0378">Hydrolase</keyword>
<evidence type="ECO:0000256" key="8">
    <source>
        <dbReference type="SAM" id="MobiDB-lite"/>
    </source>
</evidence>
<name>A0ABQ8LAW3_LABRO</name>
<keyword evidence="2" id="KW-0645">Protease</keyword>
<dbReference type="InterPro" id="IPR019787">
    <property type="entry name" value="Znf_PHD-finger"/>
</dbReference>
<dbReference type="Pfam" id="PF00628">
    <property type="entry name" value="PHD"/>
    <property type="match status" value="1"/>
</dbReference>
<evidence type="ECO:0000256" key="7">
    <source>
        <dbReference type="PROSITE-ProRule" id="PRU00146"/>
    </source>
</evidence>
<dbReference type="InterPro" id="IPR050951">
    <property type="entry name" value="Retrovirus_Pol_polyprotein"/>
</dbReference>
<keyword evidence="14" id="KW-1185">Reference proteome</keyword>
<organism evidence="13 14">
    <name type="scientific">Labeo rohita</name>
    <name type="common">Indian major carp</name>
    <name type="synonym">Cyprinus rohita</name>
    <dbReference type="NCBI Taxonomy" id="84645"/>
    <lineage>
        <taxon>Eukaryota</taxon>
        <taxon>Metazoa</taxon>
        <taxon>Chordata</taxon>
        <taxon>Craniata</taxon>
        <taxon>Vertebrata</taxon>
        <taxon>Euteleostomi</taxon>
        <taxon>Actinopterygii</taxon>
        <taxon>Neopterygii</taxon>
        <taxon>Teleostei</taxon>
        <taxon>Ostariophysi</taxon>
        <taxon>Cypriniformes</taxon>
        <taxon>Cyprinidae</taxon>
        <taxon>Labeoninae</taxon>
        <taxon>Labeonini</taxon>
        <taxon>Labeo</taxon>
    </lineage>
</organism>
<feature type="domain" description="PHD-type" evidence="10">
    <location>
        <begin position="612"/>
        <end position="664"/>
    </location>
</feature>
<evidence type="ECO:0000256" key="4">
    <source>
        <dbReference type="ARBA" id="ARBA00022771"/>
    </source>
</evidence>
<dbReference type="Gene3D" id="3.30.420.10">
    <property type="entry name" value="Ribonuclease H-like superfamily/Ribonuclease H"/>
    <property type="match status" value="1"/>
</dbReference>
<dbReference type="InterPro" id="IPR038765">
    <property type="entry name" value="Papain-like_cys_pep_sf"/>
</dbReference>
<feature type="region of interest" description="Disordered" evidence="8">
    <location>
        <begin position="294"/>
        <end position="362"/>
    </location>
</feature>
<dbReference type="Gene3D" id="1.10.340.70">
    <property type="match status" value="1"/>
</dbReference>
<protein>
    <submittedName>
        <fullName evidence="13">Gypsy retrotransposon integrase-like protein 1</fullName>
    </submittedName>
</protein>
<dbReference type="Gene3D" id="3.40.395.10">
    <property type="entry name" value="Adenoviral Proteinase, Chain A"/>
    <property type="match status" value="1"/>
</dbReference>
<dbReference type="EMBL" id="JACTAM010000089">
    <property type="protein sequence ID" value="KAI2647889.1"/>
    <property type="molecule type" value="Genomic_DNA"/>
</dbReference>
<dbReference type="InterPro" id="IPR013083">
    <property type="entry name" value="Znf_RING/FYVE/PHD"/>
</dbReference>
<dbReference type="InterPro" id="IPR012337">
    <property type="entry name" value="RNaseH-like_sf"/>
</dbReference>
<dbReference type="Proteomes" id="UP000830375">
    <property type="component" value="Unassembled WGS sequence"/>
</dbReference>
<dbReference type="PANTHER" id="PTHR37984">
    <property type="entry name" value="PROTEIN CBG26694"/>
    <property type="match status" value="1"/>
</dbReference>
<dbReference type="SUPFAM" id="SSF53098">
    <property type="entry name" value="Ribonuclease H-like"/>
    <property type="match status" value="1"/>
</dbReference>
<proteinExistence type="inferred from homology"/>
<evidence type="ECO:0000259" key="10">
    <source>
        <dbReference type="PROSITE" id="PS50016"/>
    </source>
</evidence>
<keyword evidence="4 7" id="KW-0863">Zinc-finger</keyword>
<evidence type="ECO:0000313" key="13">
    <source>
        <dbReference type="EMBL" id="KAI2647889.1"/>
    </source>
</evidence>
<accession>A0ABQ8LAW3</accession>
<evidence type="ECO:0000256" key="6">
    <source>
        <dbReference type="ARBA" id="ARBA00022833"/>
    </source>
</evidence>
<evidence type="ECO:0000313" key="14">
    <source>
        <dbReference type="Proteomes" id="UP000830375"/>
    </source>
</evidence>